<keyword evidence="1" id="KW-0547">Nucleotide-binding</keyword>
<feature type="region of interest" description="Disordered" evidence="3">
    <location>
        <begin position="861"/>
        <end position="886"/>
    </location>
</feature>
<dbReference type="FunFam" id="1.10.8.60:FF:000138">
    <property type="entry name" value="ATP-dependent Clp protease ATP-binding subunit ClpX"/>
    <property type="match status" value="1"/>
</dbReference>
<proteinExistence type="predicted"/>
<evidence type="ECO:0000259" key="5">
    <source>
        <dbReference type="SMART" id="SM01086"/>
    </source>
</evidence>
<dbReference type="SUPFAM" id="SSF52540">
    <property type="entry name" value="P-loop containing nucleoside triphosphate hydrolases"/>
    <property type="match status" value="1"/>
</dbReference>
<dbReference type="PANTHER" id="PTHR48102:SF7">
    <property type="entry name" value="ATP-DEPENDENT CLP PROTEASE ATP-BINDING SUBUNIT CLPX-LIKE, MITOCHONDRIAL"/>
    <property type="match status" value="1"/>
</dbReference>
<dbReference type="GO" id="GO:0016887">
    <property type="term" value="F:ATP hydrolysis activity"/>
    <property type="evidence" value="ECO:0007669"/>
    <property type="project" value="InterPro"/>
</dbReference>
<evidence type="ECO:0000313" key="6">
    <source>
        <dbReference type="EMBL" id="CDU22938.1"/>
    </source>
</evidence>
<accession>A0A127Z9Y4</accession>
<feature type="region of interest" description="Disordered" evidence="3">
    <location>
        <begin position="670"/>
        <end position="699"/>
    </location>
</feature>
<feature type="region of interest" description="Disordered" evidence="3">
    <location>
        <begin position="369"/>
        <end position="401"/>
    </location>
</feature>
<feature type="compositionally biased region" description="Low complexity" evidence="3">
    <location>
        <begin position="49"/>
        <end position="62"/>
    </location>
</feature>
<dbReference type="InterPro" id="IPR003959">
    <property type="entry name" value="ATPase_AAA_core"/>
</dbReference>
<feature type="region of interest" description="Disordered" evidence="3">
    <location>
        <begin position="421"/>
        <end position="461"/>
    </location>
</feature>
<name>A0A127Z9Y4_9BASI</name>
<protein>
    <submittedName>
        <fullName evidence="6">Related to atp-dependent clp protease, atp-binding subunit</fullName>
    </submittedName>
</protein>
<dbReference type="OrthoDB" id="1721884at2759"/>
<feature type="compositionally biased region" description="Pro residues" evidence="3">
    <location>
        <begin position="431"/>
        <end position="443"/>
    </location>
</feature>
<feature type="compositionally biased region" description="Basic and acidic residues" evidence="3">
    <location>
        <begin position="217"/>
        <end position="232"/>
    </location>
</feature>
<reference evidence="6" key="1">
    <citation type="submission" date="2014-06" db="EMBL/GenBank/DDBJ databases">
        <authorList>
            <person name="Ju J."/>
            <person name="Zhang J."/>
        </authorList>
    </citation>
    <scope>NUCLEOTIDE SEQUENCE</scope>
    <source>
        <strain evidence="6">SscI8</strain>
    </source>
</reference>
<sequence>MVTRMVGRAGSTSRLFHSIAVPGSSRCARFSTSSHLDAFRSVPSSTRRASPPLSHSPAAAAAAASTLHQIRRKSSSTNTRGSYHSPISANATLLSDIPSISPRSLVKYLDSYVVGQTRAKKVLAVGVWNHYLRVASNQRMKDEAESRIQQHEQDHGTTSESTTGAQEVDGEREGLSESALRSLRLGKVKTTRDIAIATEEEAASAIKDSWQSQQRIQQERQAERERDPHGEATRSLMFGRSEREWLVNAGGPSALIDDPPHTPANVNIVHKFGDDPSRTGGKIAKRVPAKTPAEEASSQLEHRKWSSSGQESALAEVASRMHDAVLSDYTPERSGSAEEGGAAKIGVFGADEPLYFSSNTVRGLQGAGEVEAGKAARGVRSQGGADGDAERKRESPQERAAYAEERIKRALKLARERLSATTPSIDDVQPAPHPSNPPSPPSTPTTTQQPASSPSLGLNPSFLSAQPGTLPFFEKSNILLLGPSGSGKTLLLRTLAQALDVPFVHIDATPLTMAGYVGEDVESIIQRLLVAAGWDVERAQRGIVCIDEIDKLRKSGVKGGGGGKDVGGEGVQQALLRMLEGTVVEVANKGGGGGGEGKAVKTPVSGQQREDGSEGDGLGPWYNHRRARAQASVSRWTIGNQPSSFSVDTSSILFVLSGAFVGIEDVIRQRLTPSPPNPSSTSATPATPNDPTNPATSWTSTDLLSQLEPADLESYGMIPEFIGRVPVSVVLNPLTRDDLIRVMTEPRNSLVDQYTSLFALNGIELHISRGAVEEVVLRAIGTTSSSSAAGAAGGGGGGGGARSLRRIMEDTLLDAFYESYGTSSVKYILVDRESVKEGKGVKLFSRGQKYDFEERCRIEMEQSEDGKDKRGKEREGRGGWELDAQRTTRARAKARALIRSRLRRTNRLVDPVIYV</sequence>
<dbReference type="Pfam" id="PF07724">
    <property type="entry name" value="AAA_2"/>
    <property type="match status" value="1"/>
</dbReference>
<dbReference type="GO" id="GO:0051603">
    <property type="term" value="P:proteolysis involved in protein catabolic process"/>
    <property type="evidence" value="ECO:0007669"/>
    <property type="project" value="TreeGrafter"/>
</dbReference>
<feature type="compositionally biased region" description="Basic and acidic residues" evidence="3">
    <location>
        <begin position="139"/>
        <end position="157"/>
    </location>
</feature>
<dbReference type="SMART" id="SM00382">
    <property type="entry name" value="AAA"/>
    <property type="match status" value="1"/>
</dbReference>
<dbReference type="InterPro" id="IPR019489">
    <property type="entry name" value="Clp_ATPase_C"/>
</dbReference>
<keyword evidence="6" id="KW-0378">Hydrolase</keyword>
<feature type="compositionally biased region" description="Low complexity" evidence="3">
    <location>
        <begin position="204"/>
        <end position="216"/>
    </location>
</feature>
<organism evidence="6">
    <name type="scientific">Sporisorium scitamineum</name>
    <dbReference type="NCBI Taxonomy" id="49012"/>
    <lineage>
        <taxon>Eukaryota</taxon>
        <taxon>Fungi</taxon>
        <taxon>Dikarya</taxon>
        <taxon>Basidiomycota</taxon>
        <taxon>Ustilaginomycotina</taxon>
        <taxon>Ustilaginomycetes</taxon>
        <taxon>Ustilaginales</taxon>
        <taxon>Ustilaginaceae</taxon>
        <taxon>Sporisorium</taxon>
    </lineage>
</organism>
<dbReference type="InterPro" id="IPR003593">
    <property type="entry name" value="AAA+_ATPase"/>
</dbReference>
<evidence type="ECO:0000256" key="3">
    <source>
        <dbReference type="SAM" id="MobiDB-lite"/>
    </source>
</evidence>
<dbReference type="GO" id="GO:0005524">
    <property type="term" value="F:ATP binding"/>
    <property type="evidence" value="ECO:0007669"/>
    <property type="project" value="UniProtKB-KW"/>
</dbReference>
<feature type="compositionally biased region" description="Low complexity" evidence="3">
    <location>
        <begin position="444"/>
        <end position="455"/>
    </location>
</feature>
<keyword evidence="2 6" id="KW-0067">ATP-binding</keyword>
<feature type="region of interest" description="Disordered" evidence="3">
    <location>
        <begin position="138"/>
        <end position="177"/>
    </location>
</feature>
<feature type="region of interest" description="Disordered" evidence="3">
    <location>
        <begin position="271"/>
        <end position="316"/>
    </location>
</feature>
<dbReference type="AlphaFoldDB" id="A0A127Z9Y4"/>
<evidence type="ECO:0000256" key="1">
    <source>
        <dbReference type="ARBA" id="ARBA00022741"/>
    </source>
</evidence>
<feature type="region of interest" description="Disordered" evidence="3">
    <location>
        <begin position="204"/>
        <end position="234"/>
    </location>
</feature>
<gene>
    <name evidence="6" type="ORF">SPSC_01568</name>
</gene>
<dbReference type="Gene3D" id="1.10.8.60">
    <property type="match status" value="1"/>
</dbReference>
<dbReference type="Gene3D" id="3.40.50.300">
    <property type="entry name" value="P-loop containing nucleotide triphosphate hydrolases"/>
    <property type="match status" value="2"/>
</dbReference>
<dbReference type="PANTHER" id="PTHR48102">
    <property type="entry name" value="ATP-DEPENDENT CLP PROTEASE ATP-BINDING SUBUNIT CLPX-LIKE, MITOCHONDRIAL-RELATED"/>
    <property type="match status" value="1"/>
</dbReference>
<feature type="compositionally biased region" description="Basic and acidic residues" evidence="3">
    <location>
        <begin position="388"/>
        <end position="401"/>
    </location>
</feature>
<feature type="region of interest" description="Disordered" evidence="3">
    <location>
        <begin position="587"/>
        <end position="622"/>
    </location>
</feature>
<dbReference type="SMART" id="SM01086">
    <property type="entry name" value="ClpB_D2-small"/>
    <property type="match status" value="1"/>
</dbReference>
<feature type="domain" description="Clp ATPase C-terminal" evidence="5">
    <location>
        <begin position="734"/>
        <end position="842"/>
    </location>
</feature>
<dbReference type="GO" id="GO:0008233">
    <property type="term" value="F:peptidase activity"/>
    <property type="evidence" value="ECO:0007669"/>
    <property type="project" value="UniProtKB-KW"/>
</dbReference>
<evidence type="ECO:0000256" key="2">
    <source>
        <dbReference type="ARBA" id="ARBA00022840"/>
    </source>
</evidence>
<keyword evidence="6" id="KW-0645">Protease</keyword>
<dbReference type="EMBL" id="LK056662">
    <property type="protein sequence ID" value="CDU22938.1"/>
    <property type="molecule type" value="Genomic_DNA"/>
</dbReference>
<dbReference type="GO" id="GO:0005759">
    <property type="term" value="C:mitochondrial matrix"/>
    <property type="evidence" value="ECO:0007669"/>
    <property type="project" value="TreeGrafter"/>
</dbReference>
<feature type="compositionally biased region" description="Low complexity" evidence="3">
    <location>
        <begin position="679"/>
        <end position="697"/>
    </location>
</feature>
<feature type="domain" description="AAA+ ATPase" evidence="4">
    <location>
        <begin position="474"/>
        <end position="822"/>
    </location>
</feature>
<evidence type="ECO:0000259" key="4">
    <source>
        <dbReference type="SMART" id="SM00382"/>
    </source>
</evidence>
<dbReference type="InterPro" id="IPR027417">
    <property type="entry name" value="P-loop_NTPase"/>
</dbReference>
<dbReference type="InterPro" id="IPR050052">
    <property type="entry name" value="ATP-dep_Clp_protease_ClpX"/>
</dbReference>
<feature type="region of interest" description="Disordered" evidence="3">
    <location>
        <begin position="41"/>
        <end position="62"/>
    </location>
</feature>